<evidence type="ECO:0000313" key="7">
    <source>
        <dbReference type="Proteomes" id="UP001407405"/>
    </source>
</evidence>
<keyword evidence="2" id="KW-0378">Hydrolase</keyword>
<evidence type="ECO:0000313" key="6">
    <source>
        <dbReference type="EMBL" id="MEN1759139.1"/>
    </source>
</evidence>
<evidence type="ECO:0000256" key="4">
    <source>
        <dbReference type="SAM" id="MobiDB-lite"/>
    </source>
</evidence>
<dbReference type="Gene3D" id="3.40.50.300">
    <property type="entry name" value="P-loop containing nucleotide triphosphate hydrolases"/>
    <property type="match status" value="2"/>
</dbReference>
<dbReference type="InterPro" id="IPR014721">
    <property type="entry name" value="Ribsml_uS5_D2-typ_fold_subgr"/>
</dbReference>
<dbReference type="Pfam" id="PF05362">
    <property type="entry name" value="Lon_C"/>
    <property type="match status" value="1"/>
</dbReference>
<dbReference type="EC" id="3.4.21.53" evidence="2"/>
<keyword evidence="2" id="KW-0720">Serine protease</keyword>
<dbReference type="PROSITE" id="PS51786">
    <property type="entry name" value="LON_PROTEOLYTIC"/>
    <property type="match status" value="1"/>
</dbReference>
<dbReference type="Pfam" id="PF20437">
    <property type="entry name" value="LonC_helical"/>
    <property type="match status" value="1"/>
</dbReference>
<dbReference type="InterPro" id="IPR027417">
    <property type="entry name" value="P-loop_NTPase"/>
</dbReference>
<evidence type="ECO:0000256" key="1">
    <source>
        <dbReference type="ARBA" id="ARBA00022670"/>
    </source>
</evidence>
<evidence type="ECO:0000259" key="5">
    <source>
        <dbReference type="PROSITE" id="PS51786"/>
    </source>
</evidence>
<evidence type="ECO:0000256" key="2">
    <source>
        <dbReference type="PROSITE-ProRule" id="PRU01122"/>
    </source>
</evidence>
<dbReference type="Gene3D" id="1.10.8.60">
    <property type="match status" value="1"/>
</dbReference>
<feature type="region of interest" description="Disordered" evidence="4">
    <location>
        <begin position="792"/>
        <end position="813"/>
    </location>
</feature>
<dbReference type="PANTHER" id="PTHR10046">
    <property type="entry name" value="ATP DEPENDENT LON PROTEASE FAMILY MEMBER"/>
    <property type="match status" value="1"/>
</dbReference>
<dbReference type="EMBL" id="JBCITM010000001">
    <property type="protein sequence ID" value="MEN1759139.1"/>
    <property type="molecule type" value="Genomic_DNA"/>
</dbReference>
<comment type="similarity">
    <text evidence="2">Belongs to the peptidase S16 family.</text>
</comment>
<proteinExistence type="inferred from homology"/>
<dbReference type="RefSeq" id="WP_343184518.1">
    <property type="nucleotide sequence ID" value="NZ_JBCITM010000001.1"/>
</dbReference>
<feature type="active site" evidence="2">
    <location>
        <position position="656"/>
    </location>
</feature>
<feature type="domain" description="Lon proteolytic" evidence="5">
    <location>
        <begin position="566"/>
        <end position="761"/>
    </location>
</feature>
<reference evidence="6 7" key="1">
    <citation type="submission" date="2024-04" db="EMBL/GenBank/DDBJ databases">
        <title>Genome sequencing and metabolic network reconstruction of aminoacids and betaine degradation by Anoxynatronum sibiricum.</title>
        <authorList>
            <person name="Detkova E.N."/>
            <person name="Boltjanskaja Y.V."/>
            <person name="Mardanov A.V."/>
            <person name="Kevbrin V."/>
        </authorList>
    </citation>
    <scope>NUCLEOTIDE SEQUENCE [LARGE SCALE GENOMIC DNA]</scope>
    <source>
        <strain evidence="6 7">Z-7981</strain>
    </source>
</reference>
<feature type="coiled-coil region" evidence="3">
    <location>
        <begin position="134"/>
        <end position="165"/>
    </location>
</feature>
<dbReference type="InterPro" id="IPR041699">
    <property type="entry name" value="AAA_32"/>
</dbReference>
<comment type="caution">
    <text evidence="6">The sequence shown here is derived from an EMBL/GenBank/DDBJ whole genome shotgun (WGS) entry which is preliminary data.</text>
</comment>
<gene>
    <name evidence="6" type="ORF">AAIG11_01515</name>
</gene>
<keyword evidence="7" id="KW-1185">Reference proteome</keyword>
<dbReference type="InterPro" id="IPR027065">
    <property type="entry name" value="Lon_Prtase"/>
</dbReference>
<name>A0ABU9VSL3_9CLOT</name>
<dbReference type="Gene3D" id="3.30.230.10">
    <property type="match status" value="1"/>
</dbReference>
<dbReference type="InterPro" id="IPR008269">
    <property type="entry name" value="Lon_proteolytic"/>
</dbReference>
<dbReference type="PRINTS" id="PR00830">
    <property type="entry name" value="ENDOLAPTASE"/>
</dbReference>
<protein>
    <recommendedName>
        <fullName evidence="2">endopeptidase La</fullName>
        <ecNumber evidence="2">3.4.21.53</ecNumber>
    </recommendedName>
</protein>
<dbReference type="InterPro" id="IPR046843">
    <property type="entry name" value="LonB_AAA-LID"/>
</dbReference>
<dbReference type="Pfam" id="PF20436">
    <property type="entry name" value="LonB_AAA-LID"/>
    <property type="match status" value="1"/>
</dbReference>
<dbReference type="InterPro" id="IPR020568">
    <property type="entry name" value="Ribosomal_Su5_D2-typ_SF"/>
</dbReference>
<dbReference type="InterPro" id="IPR046844">
    <property type="entry name" value="Lon-like_helical"/>
</dbReference>
<dbReference type="SUPFAM" id="SSF54211">
    <property type="entry name" value="Ribosomal protein S5 domain 2-like"/>
    <property type="match status" value="1"/>
</dbReference>
<keyword evidence="1 2" id="KW-0645">Protease</keyword>
<dbReference type="GO" id="GO:0005524">
    <property type="term" value="F:ATP binding"/>
    <property type="evidence" value="ECO:0007669"/>
    <property type="project" value="UniProtKB-KW"/>
</dbReference>
<keyword evidence="3" id="KW-0175">Coiled coil</keyword>
<evidence type="ECO:0000256" key="3">
    <source>
        <dbReference type="SAM" id="Coils"/>
    </source>
</evidence>
<accession>A0ABU9VSL3</accession>
<dbReference type="Proteomes" id="UP001407405">
    <property type="component" value="Unassembled WGS sequence"/>
</dbReference>
<dbReference type="Pfam" id="PF13654">
    <property type="entry name" value="AAA_32"/>
    <property type="match status" value="1"/>
</dbReference>
<feature type="coiled-coil region" evidence="3">
    <location>
        <begin position="530"/>
        <end position="557"/>
    </location>
</feature>
<organism evidence="6 7">
    <name type="scientific">Anoxynatronum sibiricum</name>
    <dbReference type="NCBI Taxonomy" id="210623"/>
    <lineage>
        <taxon>Bacteria</taxon>
        <taxon>Bacillati</taxon>
        <taxon>Bacillota</taxon>
        <taxon>Clostridia</taxon>
        <taxon>Eubacteriales</taxon>
        <taxon>Clostridiaceae</taxon>
        <taxon>Anoxynatronum</taxon>
    </lineage>
</organism>
<comment type="catalytic activity">
    <reaction evidence="2">
        <text>Hydrolysis of proteins in presence of ATP.</text>
        <dbReference type="EC" id="3.4.21.53"/>
    </reaction>
</comment>
<keyword evidence="6" id="KW-0067">ATP-binding</keyword>
<feature type="active site" evidence="2">
    <location>
        <position position="699"/>
    </location>
</feature>
<dbReference type="SUPFAM" id="SSF52540">
    <property type="entry name" value="P-loop containing nucleoside triphosphate hydrolases"/>
    <property type="match status" value="1"/>
</dbReference>
<sequence length="813" mass="92471">MEQYRLDWQQLNHFCATDSFHFHTTEELEPLKGIIGQDRAAKALSFGLRMNKKGYNIYISGISGTGRSSYSQSIVREFAEKMPPPLDWVYVYNFKNPDKPKALGMEAGVGKQFKKDIESMIEQIRKEIMTAFRSNEYETKKNELIKEYQQKNQEMVRALNDKAQQYGFVFKETEHGLMTIPLVEERPMTQEEYEHLSVEAIEELREKSNELSLQTFEMFNEIRELEELLRQNVKKLDEKTGYDVINYYIKKLLSRYNHREEIREYINDLEKDIVENIQRFRKTEDGQEKTAALFLRRSSEDNFQMRYKINLFVNNSEAENAPIINETNPTLYNLIGAIEYKNEMGVLKTDFSQIKPGALHMANGGFLLLHTREILMQPYAWDALKRALKTGEINIENLSQQMGLAVTSTLKPEPIPLDLKVVLIGDAYTYSLLYALDEDFKKLFKIMADFDTEMERTDENTLKMAKFIATHCKDVGLKPFDREAVCRVIQYSSRLADHQKKLTTRFSQVVEILYESDAWAQMENSPLVNLEHVEKAISEKIDRNSKYEEKLNELFEDGTLLMDVTGETVGQINGLVVMGTGEHSFGKPTRITVSTYRGKSGIINIEREVAKSGPIHSKGVYVLSGYLGAQYAQEQPIALTASISFEQNYSMIDGDSASSTELYGILSSIASVPIKQSIAVTGSVNQKGEIQPIGGVNEKIEGFFDVCKIMGFTGEQGVIIPRQNVKNLLLKDDVIDAVRKGTFHIYAIGHVEEGIEILTGIPAGRADETGEYPPNTINSRVVKRLKSMYDKAKEEAAGGKPEQKETGEVKTSS</sequence>
<keyword evidence="6" id="KW-0547">Nucleotide-binding</keyword>